<evidence type="ECO:0000313" key="2">
    <source>
        <dbReference type="EMBL" id="GHI16288.1"/>
    </source>
</evidence>
<accession>A0ABQ3NU28</accession>
<dbReference type="Proteomes" id="UP000660554">
    <property type="component" value="Unassembled WGS sequence"/>
</dbReference>
<evidence type="ECO:0000259" key="1">
    <source>
        <dbReference type="Pfam" id="PF05685"/>
    </source>
</evidence>
<sequence>MRARGWAPGQHRSSFKLAIRFPTTPTGVRLPPRDRNERVRGSLSTDVEGGFRHDHRERLSEGNGAEPALKYAVQRVCGGRAELVEGVIDCASHDWDHEHTRSVLRTRLSEAVDRLQCVAGSGDLDLPGSLNWFVPDLAVVPKALAKGGGALLPDQVLLVVEVTSESNAETDRVVKRKRYAEYGAPLYLLVDRLERSVTLFAEPGSLGYTKADGPHPFGTSVRLPEPFGIDLDTSGL</sequence>
<name>A0ABQ3NU28_STRVG</name>
<dbReference type="InterPro" id="IPR012296">
    <property type="entry name" value="Nuclease_put_TT1808"/>
</dbReference>
<comment type="caution">
    <text evidence="2">The sequence shown here is derived from an EMBL/GenBank/DDBJ whole genome shotgun (WGS) entry which is preliminary data.</text>
</comment>
<reference evidence="3" key="1">
    <citation type="submission" date="2020-09" db="EMBL/GenBank/DDBJ databases">
        <title>Whole genome shotgun sequence of Streptomyces cinnamonensis NBRC 15873.</title>
        <authorList>
            <person name="Komaki H."/>
            <person name="Tamura T."/>
        </authorList>
    </citation>
    <scope>NUCLEOTIDE SEQUENCE [LARGE SCALE GENOMIC DNA]</scope>
    <source>
        <strain evidence="3">NBRC 15873</strain>
    </source>
</reference>
<organism evidence="2 3">
    <name type="scientific">Streptomyces virginiae</name>
    <name type="common">Streptomyces cinnamonensis</name>
    <dbReference type="NCBI Taxonomy" id="1961"/>
    <lineage>
        <taxon>Bacteria</taxon>
        <taxon>Bacillati</taxon>
        <taxon>Actinomycetota</taxon>
        <taxon>Actinomycetes</taxon>
        <taxon>Kitasatosporales</taxon>
        <taxon>Streptomycetaceae</taxon>
        <taxon>Streptomyces</taxon>
    </lineage>
</organism>
<proteinExistence type="predicted"/>
<evidence type="ECO:0000313" key="3">
    <source>
        <dbReference type="Proteomes" id="UP000660554"/>
    </source>
</evidence>
<dbReference type="PANTHER" id="PTHR35400">
    <property type="entry name" value="SLR1083 PROTEIN"/>
    <property type="match status" value="1"/>
</dbReference>
<dbReference type="SUPFAM" id="SSF52980">
    <property type="entry name" value="Restriction endonuclease-like"/>
    <property type="match status" value="1"/>
</dbReference>
<dbReference type="Pfam" id="PF05685">
    <property type="entry name" value="Uma2"/>
    <property type="match status" value="1"/>
</dbReference>
<gene>
    <name evidence="2" type="ORF">Scinn_57510</name>
</gene>
<dbReference type="PANTHER" id="PTHR35400:SF3">
    <property type="entry name" value="SLL1072 PROTEIN"/>
    <property type="match status" value="1"/>
</dbReference>
<feature type="domain" description="Putative restriction endonuclease" evidence="1">
    <location>
        <begin position="78"/>
        <end position="231"/>
    </location>
</feature>
<keyword evidence="3" id="KW-1185">Reference proteome</keyword>
<dbReference type="EMBL" id="BNDV01000016">
    <property type="protein sequence ID" value="GHI16288.1"/>
    <property type="molecule type" value="Genomic_DNA"/>
</dbReference>
<dbReference type="Gene3D" id="3.90.1570.10">
    <property type="entry name" value="tt1808, chain A"/>
    <property type="match status" value="1"/>
</dbReference>
<protein>
    <recommendedName>
        <fullName evidence="1">Putative restriction endonuclease domain-containing protein</fullName>
    </recommendedName>
</protein>
<dbReference type="InterPro" id="IPR008538">
    <property type="entry name" value="Uma2"/>
</dbReference>
<dbReference type="InterPro" id="IPR011335">
    <property type="entry name" value="Restrct_endonuc-II-like"/>
</dbReference>
<dbReference type="CDD" id="cd06260">
    <property type="entry name" value="DUF820-like"/>
    <property type="match status" value="1"/>
</dbReference>